<dbReference type="InterPro" id="IPR003607">
    <property type="entry name" value="HD/PDEase_dom"/>
</dbReference>
<dbReference type="InterPro" id="IPR050798">
    <property type="entry name" value="YhaM_exoribonuc/phosphodiest"/>
</dbReference>
<dbReference type="Gene3D" id="2.40.50.140">
    <property type="entry name" value="Nucleic acid-binding proteins"/>
    <property type="match status" value="1"/>
</dbReference>
<comment type="caution">
    <text evidence="4">The sequence shown here is derived from an EMBL/GenBank/DDBJ whole genome shotgun (WGS) entry which is preliminary data.</text>
</comment>
<keyword evidence="5" id="KW-1185">Reference proteome</keyword>
<dbReference type="Proteomes" id="UP000051450">
    <property type="component" value="Unassembled WGS sequence"/>
</dbReference>
<dbReference type="GO" id="GO:0003676">
    <property type="term" value="F:nucleic acid binding"/>
    <property type="evidence" value="ECO:0007669"/>
    <property type="project" value="InterPro"/>
</dbReference>
<dbReference type="Gene3D" id="1.10.3210.10">
    <property type="entry name" value="Hypothetical protein af1432"/>
    <property type="match status" value="1"/>
</dbReference>
<gene>
    <name evidence="4" type="ORF">FC66_GL000035</name>
</gene>
<dbReference type="GO" id="GO:0031125">
    <property type="term" value="P:rRNA 3'-end processing"/>
    <property type="evidence" value="ECO:0007669"/>
    <property type="project" value="TreeGrafter"/>
</dbReference>
<keyword evidence="1" id="KW-0378">Hydrolase</keyword>
<dbReference type="SMART" id="SM00471">
    <property type="entry name" value="HDc"/>
    <property type="match status" value="1"/>
</dbReference>
<keyword evidence="2" id="KW-0269">Exonuclease</keyword>
<dbReference type="RefSeq" id="WP_057973357.1">
    <property type="nucleotide sequence ID" value="NZ_AZDI01000001.1"/>
</dbReference>
<dbReference type="PANTHER" id="PTHR37294:SF1">
    <property type="entry name" value="3'-5' EXORIBONUCLEASE YHAM"/>
    <property type="match status" value="1"/>
</dbReference>
<dbReference type="Pfam" id="PF01336">
    <property type="entry name" value="tRNA_anti-codon"/>
    <property type="match status" value="1"/>
</dbReference>
<dbReference type="PANTHER" id="PTHR37294">
    <property type="entry name" value="3'-5' EXORIBONUCLEASE YHAM"/>
    <property type="match status" value="1"/>
</dbReference>
<dbReference type="AlphaFoldDB" id="A0A0R1HIX7"/>
<dbReference type="EMBL" id="AZDI01000001">
    <property type="protein sequence ID" value="KRK46412.1"/>
    <property type="molecule type" value="Genomic_DNA"/>
</dbReference>
<evidence type="ECO:0000313" key="5">
    <source>
        <dbReference type="Proteomes" id="UP000051450"/>
    </source>
</evidence>
<dbReference type="OrthoDB" id="9778453at2"/>
<name>A0A0R1HIX7_9LACO</name>
<dbReference type="Pfam" id="PF01966">
    <property type="entry name" value="HD"/>
    <property type="match status" value="1"/>
</dbReference>
<evidence type="ECO:0000313" key="4">
    <source>
        <dbReference type="EMBL" id="KRK46412.1"/>
    </source>
</evidence>
<sequence length="324" mass="36656">MAQEKKIFEYKVDENVALFVLIKSAEVRNTKNNKQFIAFNFEDSSGQISAKLWDATPEAIEQFQTGKVAFIKGKREVYQNNPQMKIYHIRLTEEGEPNDPSQFVVSAPMKKDDMEEEFNKVIFEITNPNWNRIVRYLITEKHDDFFSYPAAKKNHHAFSGGLAYHTLSMLRLAKSIVAEYGDVINAPLLYAGVILHDLGKTIELSGSVATTYTLAGNLIGHIVLIDEEIVKAAGELKINLESEDMILLRHVVLAHHGLLEYGSPVQPHLIEADVLHQIDNLDASIQMLKGSLAHTEEGEFSERIFGMDGRNFYKPHLTNDELNN</sequence>
<dbReference type="PROSITE" id="PS51831">
    <property type="entry name" value="HD"/>
    <property type="match status" value="1"/>
</dbReference>
<dbReference type="InterPro" id="IPR012340">
    <property type="entry name" value="NA-bd_OB-fold"/>
</dbReference>
<dbReference type="SUPFAM" id="SSF50249">
    <property type="entry name" value="Nucleic acid-binding proteins"/>
    <property type="match status" value="1"/>
</dbReference>
<evidence type="ECO:0000256" key="2">
    <source>
        <dbReference type="ARBA" id="ARBA00022839"/>
    </source>
</evidence>
<dbReference type="InterPro" id="IPR006674">
    <property type="entry name" value="HD_domain"/>
</dbReference>
<dbReference type="GO" id="GO:0004527">
    <property type="term" value="F:exonuclease activity"/>
    <property type="evidence" value="ECO:0007669"/>
    <property type="project" value="UniProtKB-KW"/>
</dbReference>
<dbReference type="GeneID" id="83548690"/>
<evidence type="ECO:0000256" key="1">
    <source>
        <dbReference type="ARBA" id="ARBA00022801"/>
    </source>
</evidence>
<dbReference type="SUPFAM" id="SSF109604">
    <property type="entry name" value="HD-domain/PDEase-like"/>
    <property type="match status" value="1"/>
</dbReference>
<dbReference type="STRING" id="1423719.FC66_GL000035"/>
<dbReference type="PATRIC" id="fig|1423719.4.peg.33"/>
<evidence type="ECO:0000259" key="3">
    <source>
        <dbReference type="PROSITE" id="PS51831"/>
    </source>
</evidence>
<feature type="domain" description="HD" evidence="3">
    <location>
        <begin position="162"/>
        <end position="284"/>
    </location>
</feature>
<protein>
    <submittedName>
        <fullName evidence="4">CMP-binding factor</fullName>
    </submittedName>
</protein>
<proteinExistence type="predicted"/>
<dbReference type="InterPro" id="IPR004365">
    <property type="entry name" value="NA-bd_OB_tRNA"/>
</dbReference>
<dbReference type="CDD" id="cd04492">
    <property type="entry name" value="YhaM_OBF_like"/>
    <property type="match status" value="1"/>
</dbReference>
<reference evidence="4 5" key="1">
    <citation type="journal article" date="2015" name="Genome Announc.">
        <title>Expanding the biotechnology potential of lactobacilli through comparative genomics of 213 strains and associated genera.</title>
        <authorList>
            <person name="Sun Z."/>
            <person name="Harris H.M."/>
            <person name="McCann A."/>
            <person name="Guo C."/>
            <person name="Argimon S."/>
            <person name="Zhang W."/>
            <person name="Yang X."/>
            <person name="Jeffery I.B."/>
            <person name="Cooney J.C."/>
            <person name="Kagawa T.F."/>
            <person name="Liu W."/>
            <person name="Song Y."/>
            <person name="Salvetti E."/>
            <person name="Wrobel A."/>
            <person name="Rasinkangas P."/>
            <person name="Parkhill J."/>
            <person name="Rea M.C."/>
            <person name="O'Sullivan O."/>
            <person name="Ritari J."/>
            <person name="Douillard F.P."/>
            <person name="Paul Ross R."/>
            <person name="Yang R."/>
            <person name="Briner A.E."/>
            <person name="Felis G.E."/>
            <person name="de Vos W.M."/>
            <person name="Barrangou R."/>
            <person name="Klaenhammer T.R."/>
            <person name="Caufield P.W."/>
            <person name="Cui Y."/>
            <person name="Zhang H."/>
            <person name="O'Toole P.W."/>
        </authorList>
    </citation>
    <scope>NUCLEOTIDE SEQUENCE [LARGE SCALE GENOMIC DNA]</scope>
    <source>
        <strain evidence="4 5">DSM 15638</strain>
    </source>
</reference>
<dbReference type="FunFam" id="1.10.3210.10:FF:000008">
    <property type="entry name" value="3'-5' exoribonuclease YhaM"/>
    <property type="match status" value="1"/>
</dbReference>
<organism evidence="4 5">
    <name type="scientific">Dellaglioa algida DSM 15638</name>
    <dbReference type="NCBI Taxonomy" id="1423719"/>
    <lineage>
        <taxon>Bacteria</taxon>
        <taxon>Bacillati</taxon>
        <taxon>Bacillota</taxon>
        <taxon>Bacilli</taxon>
        <taxon>Lactobacillales</taxon>
        <taxon>Lactobacillaceae</taxon>
        <taxon>Dellaglioa</taxon>
    </lineage>
</organism>
<dbReference type="CDD" id="cd00077">
    <property type="entry name" value="HDc"/>
    <property type="match status" value="1"/>
</dbReference>
<keyword evidence="2" id="KW-0540">Nuclease</keyword>
<accession>A0A0R1HIX7</accession>